<dbReference type="FunFam" id="1.10.287.950:FF:000001">
    <property type="entry name" value="Methyl-accepting chemotaxis sensory transducer"/>
    <property type="match status" value="1"/>
</dbReference>
<evidence type="ECO:0000259" key="11">
    <source>
        <dbReference type="PROSITE" id="PS50111"/>
    </source>
</evidence>
<keyword evidence="5 10" id="KW-1133">Transmembrane helix</keyword>
<dbReference type="GO" id="GO:0007165">
    <property type="term" value="P:signal transduction"/>
    <property type="evidence" value="ECO:0007669"/>
    <property type="project" value="UniProtKB-KW"/>
</dbReference>
<dbReference type="GO" id="GO:0006935">
    <property type="term" value="P:chemotaxis"/>
    <property type="evidence" value="ECO:0007669"/>
    <property type="project" value="UniProtKB-ARBA"/>
</dbReference>
<dbReference type="PANTHER" id="PTHR32089:SF70">
    <property type="entry name" value="ENERGY TAXIS MODULATING METHYL ACCEPTING SENSORY TRANSDUCER"/>
    <property type="match status" value="1"/>
</dbReference>
<sequence length="545" mass="58246">MLGQLTIAKRLGLGFGLVLALMIAVAAIGVQRVGLIENSLTRVSEDASVKQRYAINFRGSVHDRAIAIRDAVLVQDDQNLAIQLRDIERLNGLYQTSATGLDQIYATKGASADEKRLLDDIKSSERTTLALTGRLLNLRQQGDLAGAQAVLMTDVSAAYKEWLKRINALIDNEEAAIGSDVSFVRVTAANFAWLMSLATAVAVAIGIIASLLIIGSIRSTLGAEPNEVARLIRRLASGELNDKIDTRYPDSVMGALKTTATHLSGTITQVRSAAMELMGSSSRLRASSDSNSEQMRLQSSETERMASAIAQMTVTVHEVAGYASRAANASQAADQEVEKGKRVVEGTALAMDELAQVLENAAQSVGQVAQDSKQIETIVAVINSIAERTNLLALNAAIEAARAGEFGRGFAVVADEVRSLATRTQDSTREIREMVGQLQAGAGKTADLMRDSREMAQHTVEQTHLAESALIQIRHEVAAINDMNAQIATAAAQQGVAAQDVSLNINRIHDAALETAEGSNQVARSSKELSTLADVLTERVSFFKV</sequence>
<keyword evidence="4 10" id="KW-0812">Transmembrane</keyword>
<dbReference type="PATRIC" id="fig|317.243.peg.188"/>
<dbReference type="GO" id="GO:0005886">
    <property type="term" value="C:plasma membrane"/>
    <property type="evidence" value="ECO:0007669"/>
    <property type="project" value="UniProtKB-SubCell"/>
</dbReference>
<keyword evidence="3" id="KW-0488">Methylation</keyword>
<dbReference type="PROSITE" id="PS50111">
    <property type="entry name" value="CHEMOTAXIS_TRANSDUC_2"/>
    <property type="match status" value="1"/>
</dbReference>
<evidence type="ECO:0000256" key="8">
    <source>
        <dbReference type="ARBA" id="ARBA00029447"/>
    </source>
</evidence>
<accession>A0A1C7YZU9</accession>
<dbReference type="SMART" id="SM00283">
    <property type="entry name" value="MA"/>
    <property type="match status" value="1"/>
</dbReference>
<evidence type="ECO:0000256" key="7">
    <source>
        <dbReference type="ARBA" id="ARBA00023224"/>
    </source>
</evidence>
<evidence type="ECO:0000256" key="1">
    <source>
        <dbReference type="ARBA" id="ARBA00004651"/>
    </source>
</evidence>
<evidence type="ECO:0000256" key="3">
    <source>
        <dbReference type="ARBA" id="ARBA00022481"/>
    </source>
</evidence>
<evidence type="ECO:0000256" key="6">
    <source>
        <dbReference type="ARBA" id="ARBA00023136"/>
    </source>
</evidence>
<comment type="subcellular location">
    <subcellularLocation>
        <location evidence="1">Cell membrane</location>
        <topology evidence="1">Multi-pass membrane protein</topology>
    </subcellularLocation>
</comment>
<evidence type="ECO:0000256" key="4">
    <source>
        <dbReference type="ARBA" id="ARBA00022692"/>
    </source>
</evidence>
<keyword evidence="6 10" id="KW-0472">Membrane</keyword>
<keyword evidence="7 9" id="KW-0807">Transducer</keyword>
<evidence type="ECO:0000256" key="5">
    <source>
        <dbReference type="ARBA" id="ARBA00022989"/>
    </source>
</evidence>
<feature type="domain" description="Methyl-accepting transducer" evidence="11">
    <location>
        <begin position="273"/>
        <end position="509"/>
    </location>
</feature>
<feature type="transmembrane region" description="Helical" evidence="10">
    <location>
        <begin position="191"/>
        <end position="214"/>
    </location>
</feature>
<dbReference type="EMBL" id="LGSI01000068">
    <property type="protein sequence ID" value="OCR22277.1"/>
    <property type="molecule type" value="Genomic_DNA"/>
</dbReference>
<evidence type="ECO:0000256" key="2">
    <source>
        <dbReference type="ARBA" id="ARBA00022475"/>
    </source>
</evidence>
<evidence type="ECO:0000256" key="10">
    <source>
        <dbReference type="SAM" id="Phobius"/>
    </source>
</evidence>
<evidence type="ECO:0000256" key="9">
    <source>
        <dbReference type="PROSITE-ProRule" id="PRU00284"/>
    </source>
</evidence>
<keyword evidence="2" id="KW-1003">Cell membrane</keyword>
<dbReference type="CDD" id="cd19411">
    <property type="entry name" value="MCP2201-like_sensor"/>
    <property type="match status" value="1"/>
</dbReference>
<dbReference type="InterPro" id="IPR024478">
    <property type="entry name" value="HlyB_4HB_MCP"/>
</dbReference>
<protein>
    <submittedName>
        <fullName evidence="12">Chemotaxis protein</fullName>
    </submittedName>
</protein>
<comment type="similarity">
    <text evidence="8">Belongs to the methyl-accepting chemotaxis (MCP) protein family.</text>
</comment>
<dbReference type="Proteomes" id="UP000093104">
    <property type="component" value="Unassembled WGS sequence"/>
</dbReference>
<dbReference type="InterPro" id="IPR047347">
    <property type="entry name" value="YvaQ-like_sensor"/>
</dbReference>
<gene>
    <name evidence="12" type="ORF">AFK24_24485</name>
</gene>
<dbReference type="PANTHER" id="PTHR32089">
    <property type="entry name" value="METHYL-ACCEPTING CHEMOTAXIS PROTEIN MCPB"/>
    <property type="match status" value="1"/>
</dbReference>
<dbReference type="AlphaFoldDB" id="A0A1C7YZU9"/>
<comment type="caution">
    <text evidence="12">The sequence shown here is derived from an EMBL/GenBank/DDBJ whole genome shotgun (WGS) entry which is preliminary data.</text>
</comment>
<dbReference type="Gene3D" id="1.10.287.950">
    <property type="entry name" value="Methyl-accepting chemotaxis protein"/>
    <property type="match status" value="1"/>
</dbReference>
<proteinExistence type="inferred from homology"/>
<dbReference type="InterPro" id="IPR004089">
    <property type="entry name" value="MCPsignal_dom"/>
</dbReference>
<dbReference type="Pfam" id="PF00015">
    <property type="entry name" value="MCPsignal"/>
    <property type="match status" value="1"/>
</dbReference>
<dbReference type="SUPFAM" id="SSF58104">
    <property type="entry name" value="Methyl-accepting chemotaxis protein (MCP) signaling domain"/>
    <property type="match status" value="1"/>
</dbReference>
<dbReference type="OrthoDB" id="2489132at2"/>
<name>A0A1C7YZU9_PSESX</name>
<organism evidence="12 13">
    <name type="scientific">Pseudomonas syringae</name>
    <dbReference type="NCBI Taxonomy" id="317"/>
    <lineage>
        <taxon>Bacteria</taxon>
        <taxon>Pseudomonadati</taxon>
        <taxon>Pseudomonadota</taxon>
        <taxon>Gammaproteobacteria</taxon>
        <taxon>Pseudomonadales</taxon>
        <taxon>Pseudomonadaceae</taxon>
        <taxon>Pseudomonas</taxon>
    </lineage>
</organism>
<dbReference type="Pfam" id="PF12729">
    <property type="entry name" value="4HB_MCP_1"/>
    <property type="match status" value="1"/>
</dbReference>
<reference evidence="12 13" key="1">
    <citation type="submission" date="2015-07" db="EMBL/GenBank/DDBJ databases">
        <title>Draft genome sequence of a diazotrophic, plant growth-promoting rhizobacterium of the Pseudomonas syringae complex.</title>
        <authorList>
            <person name="Patten C.L."/>
            <person name="Jeong H."/>
        </authorList>
    </citation>
    <scope>NUCLEOTIDE SEQUENCE [LARGE SCALE GENOMIC DNA]</scope>
    <source>
        <strain evidence="12 13">GR12-2</strain>
    </source>
</reference>
<evidence type="ECO:0000313" key="13">
    <source>
        <dbReference type="Proteomes" id="UP000093104"/>
    </source>
</evidence>
<evidence type="ECO:0000313" key="12">
    <source>
        <dbReference type="EMBL" id="OCR22277.1"/>
    </source>
</evidence>